<evidence type="ECO:0000256" key="11">
    <source>
        <dbReference type="ARBA" id="ARBA00023326"/>
    </source>
</evidence>
<evidence type="ECO:0000256" key="6">
    <source>
        <dbReference type="ARBA" id="ARBA00023136"/>
    </source>
</evidence>
<dbReference type="GO" id="GO:0000272">
    <property type="term" value="P:polysaccharide catabolic process"/>
    <property type="evidence" value="ECO:0007669"/>
    <property type="project" value="UniProtKB-KW"/>
</dbReference>
<keyword evidence="8" id="KW-0170">Cobalt</keyword>
<gene>
    <name evidence="16" type="ORF">BDQ12DRAFT_747866</name>
</gene>
<dbReference type="AlphaFoldDB" id="A0A5C3M003"/>
<keyword evidence="7" id="KW-0119">Carbohydrate metabolism</keyword>
<dbReference type="InterPro" id="IPR050248">
    <property type="entry name" value="Polysacc_deacetylase_ArnD"/>
</dbReference>
<dbReference type="PANTHER" id="PTHR10587:SF98">
    <property type="entry name" value="CHITIN DEACETYLASE"/>
    <property type="match status" value="1"/>
</dbReference>
<evidence type="ECO:0000256" key="9">
    <source>
        <dbReference type="ARBA" id="ARBA00023288"/>
    </source>
</evidence>
<keyword evidence="9" id="KW-0449">Lipoprotein</keyword>
<dbReference type="GO" id="GO:0009272">
    <property type="term" value="P:fungal-type cell wall biogenesis"/>
    <property type="evidence" value="ECO:0007669"/>
    <property type="project" value="UniProtKB-ARBA"/>
</dbReference>
<dbReference type="Proteomes" id="UP000308652">
    <property type="component" value="Unassembled WGS sequence"/>
</dbReference>
<evidence type="ECO:0000259" key="15">
    <source>
        <dbReference type="PROSITE" id="PS51677"/>
    </source>
</evidence>
<keyword evidence="5" id="KW-0146">Chitin degradation</keyword>
<evidence type="ECO:0000256" key="4">
    <source>
        <dbReference type="ARBA" id="ARBA00022622"/>
    </source>
</evidence>
<evidence type="ECO:0000256" key="13">
    <source>
        <dbReference type="ARBA" id="ARBA00048494"/>
    </source>
</evidence>
<feature type="region of interest" description="Disordered" evidence="14">
    <location>
        <begin position="1"/>
        <end position="26"/>
    </location>
</feature>
<comment type="cofactor">
    <cofactor evidence="1">
        <name>Co(2+)</name>
        <dbReference type="ChEBI" id="CHEBI:48828"/>
    </cofactor>
</comment>
<proteinExistence type="predicted"/>
<comment type="subcellular location">
    <subcellularLocation>
        <location evidence="2">Cell membrane</location>
        <topology evidence="2">Lipid-anchor</topology>
        <topology evidence="2">GPI-anchor</topology>
    </subcellularLocation>
</comment>
<dbReference type="InterPro" id="IPR002509">
    <property type="entry name" value="NODB_dom"/>
</dbReference>
<dbReference type="Gene3D" id="3.20.20.370">
    <property type="entry name" value="Glycoside hydrolase/deacetylase"/>
    <property type="match status" value="1"/>
</dbReference>
<dbReference type="EC" id="3.5.1.41" evidence="12"/>
<evidence type="ECO:0000256" key="14">
    <source>
        <dbReference type="SAM" id="MobiDB-lite"/>
    </source>
</evidence>
<dbReference type="GO" id="GO:0006032">
    <property type="term" value="P:chitin catabolic process"/>
    <property type="evidence" value="ECO:0007669"/>
    <property type="project" value="UniProtKB-KW"/>
</dbReference>
<dbReference type="GO" id="GO:0098552">
    <property type="term" value="C:side of membrane"/>
    <property type="evidence" value="ECO:0007669"/>
    <property type="project" value="UniProtKB-KW"/>
</dbReference>
<dbReference type="GO" id="GO:0004099">
    <property type="term" value="F:chitin deacetylase activity"/>
    <property type="evidence" value="ECO:0007669"/>
    <property type="project" value="UniProtKB-EC"/>
</dbReference>
<dbReference type="STRING" id="68775.A0A5C3M003"/>
<evidence type="ECO:0000256" key="1">
    <source>
        <dbReference type="ARBA" id="ARBA00001941"/>
    </source>
</evidence>
<evidence type="ECO:0000256" key="2">
    <source>
        <dbReference type="ARBA" id="ARBA00004609"/>
    </source>
</evidence>
<reference evidence="16 17" key="1">
    <citation type="journal article" date="2019" name="Nat. Ecol. Evol.">
        <title>Megaphylogeny resolves global patterns of mushroom evolution.</title>
        <authorList>
            <person name="Varga T."/>
            <person name="Krizsan K."/>
            <person name="Foldi C."/>
            <person name="Dima B."/>
            <person name="Sanchez-Garcia M."/>
            <person name="Sanchez-Ramirez S."/>
            <person name="Szollosi G.J."/>
            <person name="Szarkandi J.G."/>
            <person name="Papp V."/>
            <person name="Albert L."/>
            <person name="Andreopoulos W."/>
            <person name="Angelini C."/>
            <person name="Antonin V."/>
            <person name="Barry K.W."/>
            <person name="Bougher N.L."/>
            <person name="Buchanan P."/>
            <person name="Buyck B."/>
            <person name="Bense V."/>
            <person name="Catcheside P."/>
            <person name="Chovatia M."/>
            <person name="Cooper J."/>
            <person name="Damon W."/>
            <person name="Desjardin D."/>
            <person name="Finy P."/>
            <person name="Geml J."/>
            <person name="Haridas S."/>
            <person name="Hughes K."/>
            <person name="Justo A."/>
            <person name="Karasinski D."/>
            <person name="Kautmanova I."/>
            <person name="Kiss B."/>
            <person name="Kocsube S."/>
            <person name="Kotiranta H."/>
            <person name="LaButti K.M."/>
            <person name="Lechner B.E."/>
            <person name="Liimatainen K."/>
            <person name="Lipzen A."/>
            <person name="Lukacs Z."/>
            <person name="Mihaltcheva S."/>
            <person name="Morgado L.N."/>
            <person name="Niskanen T."/>
            <person name="Noordeloos M.E."/>
            <person name="Ohm R.A."/>
            <person name="Ortiz-Santana B."/>
            <person name="Ovrebo C."/>
            <person name="Racz N."/>
            <person name="Riley R."/>
            <person name="Savchenko A."/>
            <person name="Shiryaev A."/>
            <person name="Soop K."/>
            <person name="Spirin V."/>
            <person name="Szebenyi C."/>
            <person name="Tomsovsky M."/>
            <person name="Tulloss R.E."/>
            <person name="Uehling J."/>
            <person name="Grigoriev I.V."/>
            <person name="Vagvolgyi C."/>
            <person name="Papp T."/>
            <person name="Martin F.M."/>
            <person name="Miettinen O."/>
            <person name="Hibbett D.S."/>
            <person name="Nagy L.G."/>
        </authorList>
    </citation>
    <scope>NUCLEOTIDE SEQUENCE [LARGE SCALE GENOMIC DNA]</scope>
    <source>
        <strain evidence="16 17">CBS 166.37</strain>
    </source>
</reference>
<keyword evidence="6" id="KW-0472">Membrane</keyword>
<keyword evidence="10" id="KW-0961">Cell wall biogenesis/degradation</keyword>
<dbReference type="Pfam" id="PF01522">
    <property type="entry name" value="Polysacc_deac_1"/>
    <property type="match status" value="1"/>
</dbReference>
<keyword evidence="4" id="KW-0325">Glycoprotein</keyword>
<name>A0A5C3M003_9AGAR</name>
<evidence type="ECO:0000256" key="12">
    <source>
        <dbReference type="ARBA" id="ARBA00024056"/>
    </source>
</evidence>
<evidence type="ECO:0000256" key="3">
    <source>
        <dbReference type="ARBA" id="ARBA00022475"/>
    </source>
</evidence>
<evidence type="ECO:0000256" key="10">
    <source>
        <dbReference type="ARBA" id="ARBA00023316"/>
    </source>
</evidence>
<dbReference type="InterPro" id="IPR011330">
    <property type="entry name" value="Glyco_hydro/deAcase_b/a-brl"/>
</dbReference>
<keyword evidence="4" id="KW-0336">GPI-anchor</keyword>
<keyword evidence="11" id="KW-0624">Polysaccharide degradation</keyword>
<feature type="domain" description="NodB homology" evidence="15">
    <location>
        <begin position="116"/>
        <end position="304"/>
    </location>
</feature>
<evidence type="ECO:0000256" key="5">
    <source>
        <dbReference type="ARBA" id="ARBA00023024"/>
    </source>
</evidence>
<protein>
    <recommendedName>
        <fullName evidence="12">chitin deacetylase</fullName>
        <ecNumber evidence="12">3.5.1.41</ecNumber>
    </recommendedName>
</protein>
<evidence type="ECO:0000313" key="16">
    <source>
        <dbReference type="EMBL" id="TFK38540.1"/>
    </source>
</evidence>
<dbReference type="OrthoDB" id="407355at2759"/>
<keyword evidence="17" id="KW-1185">Reference proteome</keyword>
<feature type="compositionally biased region" description="Acidic residues" evidence="14">
    <location>
        <begin position="1"/>
        <end position="22"/>
    </location>
</feature>
<evidence type="ECO:0000256" key="7">
    <source>
        <dbReference type="ARBA" id="ARBA00023277"/>
    </source>
</evidence>
<dbReference type="EMBL" id="ML213603">
    <property type="protein sequence ID" value="TFK38540.1"/>
    <property type="molecule type" value="Genomic_DNA"/>
</dbReference>
<keyword evidence="3" id="KW-1003">Cell membrane</keyword>
<dbReference type="PROSITE" id="PS51677">
    <property type="entry name" value="NODB"/>
    <property type="match status" value="1"/>
</dbReference>
<organism evidence="16 17">
    <name type="scientific">Crucibulum laeve</name>
    <dbReference type="NCBI Taxonomy" id="68775"/>
    <lineage>
        <taxon>Eukaryota</taxon>
        <taxon>Fungi</taxon>
        <taxon>Dikarya</taxon>
        <taxon>Basidiomycota</taxon>
        <taxon>Agaricomycotina</taxon>
        <taxon>Agaricomycetes</taxon>
        <taxon>Agaricomycetidae</taxon>
        <taxon>Agaricales</taxon>
        <taxon>Agaricineae</taxon>
        <taxon>Nidulariaceae</taxon>
        <taxon>Crucibulum</taxon>
    </lineage>
</organism>
<evidence type="ECO:0000256" key="8">
    <source>
        <dbReference type="ARBA" id="ARBA00023285"/>
    </source>
</evidence>
<dbReference type="GO" id="GO:0071555">
    <property type="term" value="P:cell wall organization"/>
    <property type="evidence" value="ECO:0007669"/>
    <property type="project" value="UniProtKB-KW"/>
</dbReference>
<evidence type="ECO:0000313" key="17">
    <source>
        <dbReference type="Proteomes" id="UP000308652"/>
    </source>
</evidence>
<dbReference type="GO" id="GO:0005886">
    <property type="term" value="C:plasma membrane"/>
    <property type="evidence" value="ECO:0007669"/>
    <property type="project" value="UniProtKB-SubCell"/>
</dbReference>
<comment type="catalytic activity">
    <reaction evidence="13">
        <text>[(1-&gt;4)-N-acetyl-beta-D-glucosaminyl](n) + n H2O = chitosan + n acetate</text>
        <dbReference type="Rhea" id="RHEA:10464"/>
        <dbReference type="Rhea" id="RHEA-COMP:9593"/>
        <dbReference type="Rhea" id="RHEA-COMP:9597"/>
        <dbReference type="ChEBI" id="CHEBI:15377"/>
        <dbReference type="ChEBI" id="CHEBI:17029"/>
        <dbReference type="ChEBI" id="CHEBI:30089"/>
        <dbReference type="ChEBI" id="CHEBI:57704"/>
        <dbReference type="EC" id="3.5.1.41"/>
    </reaction>
    <physiologicalReaction direction="left-to-right" evidence="13">
        <dbReference type="Rhea" id="RHEA:10465"/>
    </physiologicalReaction>
</comment>
<dbReference type="PANTHER" id="PTHR10587">
    <property type="entry name" value="GLYCOSYL TRANSFERASE-RELATED"/>
    <property type="match status" value="1"/>
</dbReference>
<sequence>MAQDTEPDDDSDEESLDRDSDTECVPYDYAPLSGHLSSFPTPWEPASILPSDTKAKDEWNSISGSIPTKILQKAGLNAFVSYDSVDDPDCWWTMQQCVKPKLKGIPSDVIDVPEPNTIGYGFDDGPSCSNKVFYDFLKNKNQKATMFFIGSNVLYLPLETQRALTDGHEVCVHTWSHSYMTALSSQDAFAELYYMVKLVTGVTPTCWRPPYGDVDDRIRAIANAMGLRTILWNYDSDDWTDDEVRVNKNYGNLIKDSKNGIFNKSGVILLTHELDNFTMGKAIEYYPQLKSVFKYVVPIGVALNKTQPYTETNRSLPTFEQCECISIYSIK</sequence>
<accession>A0A5C3M003</accession>
<dbReference type="SUPFAM" id="SSF88713">
    <property type="entry name" value="Glycoside hydrolase/deacetylase"/>
    <property type="match status" value="1"/>
</dbReference>